<evidence type="ECO:0000256" key="1">
    <source>
        <dbReference type="SAM" id="MobiDB-lite"/>
    </source>
</evidence>
<proteinExistence type="predicted"/>
<sequence>MWKLCLYPAQNRLESAYKAESVEEAIPFSKSIDLFDTRIAAKMSMPFQNITFETLSRSRASSRASTTSRSSRKSDADAPAYHHHDHHHHNHSPKPVPKVDHETQTPNPTVTPVVQIDHVQD</sequence>
<dbReference type="Proteomes" id="UP000492821">
    <property type="component" value="Unassembled WGS sequence"/>
</dbReference>
<reference evidence="2" key="1">
    <citation type="journal article" date="2013" name="Genetics">
        <title>The draft genome and transcriptome of Panagrellus redivivus are shaped by the harsh demands of a free-living lifestyle.</title>
        <authorList>
            <person name="Srinivasan J."/>
            <person name="Dillman A.R."/>
            <person name="Macchietto M.G."/>
            <person name="Heikkinen L."/>
            <person name="Lakso M."/>
            <person name="Fracchia K.M."/>
            <person name="Antoshechkin I."/>
            <person name="Mortazavi A."/>
            <person name="Wong G."/>
            <person name="Sternberg P.W."/>
        </authorList>
    </citation>
    <scope>NUCLEOTIDE SEQUENCE [LARGE SCALE GENOMIC DNA]</scope>
    <source>
        <strain evidence="2">MT8872</strain>
    </source>
</reference>
<keyword evidence="2" id="KW-1185">Reference proteome</keyword>
<accession>A0A7E4ZRB0</accession>
<protein>
    <submittedName>
        <fullName evidence="3">Uncharacterized protein</fullName>
    </submittedName>
</protein>
<feature type="region of interest" description="Disordered" evidence="1">
    <location>
        <begin position="52"/>
        <end position="121"/>
    </location>
</feature>
<feature type="compositionally biased region" description="Basic and acidic residues" evidence="1">
    <location>
        <begin position="72"/>
        <end position="82"/>
    </location>
</feature>
<feature type="compositionally biased region" description="Basic residues" evidence="1">
    <location>
        <begin position="83"/>
        <end position="92"/>
    </location>
</feature>
<evidence type="ECO:0000313" key="3">
    <source>
        <dbReference type="WBParaSite" id="Pan_g12468.t1"/>
    </source>
</evidence>
<name>A0A7E4ZRB0_PANRE</name>
<evidence type="ECO:0000313" key="2">
    <source>
        <dbReference type="Proteomes" id="UP000492821"/>
    </source>
</evidence>
<reference evidence="3" key="2">
    <citation type="submission" date="2020-10" db="UniProtKB">
        <authorList>
            <consortium name="WormBaseParasite"/>
        </authorList>
    </citation>
    <scope>IDENTIFICATION</scope>
</reference>
<feature type="compositionally biased region" description="Low complexity" evidence="1">
    <location>
        <begin position="57"/>
        <end position="69"/>
    </location>
</feature>
<dbReference type="AlphaFoldDB" id="A0A7E4ZRB0"/>
<dbReference type="WBParaSite" id="Pan_g12468.t1">
    <property type="protein sequence ID" value="Pan_g12468.t1"/>
    <property type="gene ID" value="Pan_g12468"/>
</dbReference>
<feature type="compositionally biased region" description="Low complexity" evidence="1">
    <location>
        <begin position="105"/>
        <end position="114"/>
    </location>
</feature>
<organism evidence="2 3">
    <name type="scientific">Panagrellus redivivus</name>
    <name type="common">Microworm</name>
    <dbReference type="NCBI Taxonomy" id="6233"/>
    <lineage>
        <taxon>Eukaryota</taxon>
        <taxon>Metazoa</taxon>
        <taxon>Ecdysozoa</taxon>
        <taxon>Nematoda</taxon>
        <taxon>Chromadorea</taxon>
        <taxon>Rhabditida</taxon>
        <taxon>Tylenchina</taxon>
        <taxon>Panagrolaimomorpha</taxon>
        <taxon>Panagrolaimoidea</taxon>
        <taxon>Panagrolaimidae</taxon>
        <taxon>Panagrellus</taxon>
    </lineage>
</organism>